<comment type="subcellular location">
    <subcellularLocation>
        <location evidence="1">Cell membrane</location>
    </subcellularLocation>
</comment>
<dbReference type="AlphaFoldDB" id="A0A6M1TFI4"/>
<accession>A0A6M1TFI4</accession>
<evidence type="ECO:0000256" key="6">
    <source>
        <dbReference type="SAM" id="Phobius"/>
    </source>
</evidence>
<evidence type="ECO:0000256" key="4">
    <source>
        <dbReference type="ARBA" id="ARBA00022989"/>
    </source>
</evidence>
<keyword evidence="5 6" id="KW-0472">Membrane</keyword>
<evidence type="ECO:0000256" key="3">
    <source>
        <dbReference type="ARBA" id="ARBA00022692"/>
    </source>
</evidence>
<dbReference type="Pfam" id="PF04347">
    <property type="entry name" value="FliO"/>
    <property type="match status" value="1"/>
</dbReference>
<keyword evidence="7" id="KW-0969">Cilium</keyword>
<keyword evidence="8" id="KW-1185">Reference proteome</keyword>
<keyword evidence="2" id="KW-1003">Cell membrane</keyword>
<dbReference type="EMBL" id="JAALLS010000003">
    <property type="protein sequence ID" value="NGP87390.1"/>
    <property type="molecule type" value="Genomic_DNA"/>
</dbReference>
<evidence type="ECO:0000313" key="7">
    <source>
        <dbReference type="EMBL" id="NGP87390.1"/>
    </source>
</evidence>
<keyword evidence="4 6" id="KW-1133">Transmembrane helix</keyword>
<comment type="caution">
    <text evidence="7">The sequence shown here is derived from an EMBL/GenBank/DDBJ whole genome shotgun (WGS) entry which is preliminary data.</text>
</comment>
<organism evidence="7 8">
    <name type="scientific">Fodinibius halophilus</name>
    <dbReference type="NCBI Taxonomy" id="1736908"/>
    <lineage>
        <taxon>Bacteria</taxon>
        <taxon>Pseudomonadati</taxon>
        <taxon>Balneolota</taxon>
        <taxon>Balneolia</taxon>
        <taxon>Balneolales</taxon>
        <taxon>Balneolaceae</taxon>
        <taxon>Fodinibius</taxon>
    </lineage>
</organism>
<gene>
    <name evidence="7" type="ORF">G3569_03405</name>
</gene>
<evidence type="ECO:0000256" key="5">
    <source>
        <dbReference type="ARBA" id="ARBA00023136"/>
    </source>
</evidence>
<feature type="transmembrane region" description="Helical" evidence="6">
    <location>
        <begin position="20"/>
        <end position="39"/>
    </location>
</feature>
<keyword evidence="7" id="KW-0966">Cell projection</keyword>
<feature type="transmembrane region" description="Helical" evidence="6">
    <location>
        <begin position="83"/>
        <end position="105"/>
    </location>
</feature>
<protein>
    <submittedName>
        <fullName evidence="7">Flagellar biosynthetic protein FliO</fullName>
    </submittedName>
</protein>
<name>A0A6M1TFI4_9BACT</name>
<dbReference type="Proteomes" id="UP000479132">
    <property type="component" value="Unassembled WGS sequence"/>
</dbReference>
<dbReference type="GO" id="GO:0044781">
    <property type="term" value="P:bacterial-type flagellum organization"/>
    <property type="evidence" value="ECO:0007669"/>
    <property type="project" value="InterPro"/>
</dbReference>
<evidence type="ECO:0000256" key="2">
    <source>
        <dbReference type="ARBA" id="ARBA00022475"/>
    </source>
</evidence>
<dbReference type="GO" id="GO:0016020">
    <property type="term" value="C:membrane"/>
    <property type="evidence" value="ECO:0007669"/>
    <property type="project" value="InterPro"/>
</dbReference>
<evidence type="ECO:0000256" key="1">
    <source>
        <dbReference type="ARBA" id="ARBA00004236"/>
    </source>
</evidence>
<evidence type="ECO:0000313" key="8">
    <source>
        <dbReference type="Proteomes" id="UP000479132"/>
    </source>
</evidence>
<sequence>MDLRNKLSSLNVPPKKVLKIVLGLSAVLLLIWVFTLSYIDYDADPSASKYLKSKQATDTTAVVKATGLPAHKARAEEQESSSIFTNGMVTFTVLLLILVGIWFWIDKKDNNSTTQVIQREIDNQVLGEGAQLQIVEVNNEIWVLGVTSSSVNLLHRYSQVEWVEQMPEQETAGNEIFAKLFKNNL</sequence>
<dbReference type="InterPro" id="IPR022781">
    <property type="entry name" value="Flagellar_biosynth_FliO"/>
</dbReference>
<keyword evidence="3 6" id="KW-0812">Transmembrane</keyword>
<keyword evidence="7" id="KW-0282">Flagellum</keyword>
<reference evidence="7 8" key="1">
    <citation type="submission" date="2020-02" db="EMBL/GenBank/DDBJ databases">
        <title>Aliifodinibius halophilus 2W32, complete genome.</title>
        <authorList>
            <person name="Li Y."/>
            <person name="Wu S."/>
        </authorList>
    </citation>
    <scope>NUCLEOTIDE SEQUENCE [LARGE SCALE GENOMIC DNA]</scope>
    <source>
        <strain evidence="7 8">2W32</strain>
    </source>
</reference>
<proteinExistence type="predicted"/>
<dbReference type="RefSeq" id="WP_165266104.1">
    <property type="nucleotide sequence ID" value="NZ_JAALLS010000003.1"/>
</dbReference>